<dbReference type="WBParaSite" id="Gr19_v10_g6260.t1">
    <property type="protein sequence ID" value="Gr19_v10_g6260.t1"/>
    <property type="gene ID" value="Gr19_v10_g6260"/>
</dbReference>
<dbReference type="GO" id="GO:0005509">
    <property type="term" value="F:calcium ion binding"/>
    <property type="evidence" value="ECO:0007669"/>
    <property type="project" value="InterPro"/>
</dbReference>
<evidence type="ECO:0000259" key="2">
    <source>
        <dbReference type="PROSITE" id="PS50222"/>
    </source>
</evidence>
<dbReference type="PROSITE" id="PS50222">
    <property type="entry name" value="EF_HAND_2"/>
    <property type="match status" value="1"/>
</dbReference>
<evidence type="ECO:0000313" key="3">
    <source>
        <dbReference type="Proteomes" id="UP000887572"/>
    </source>
</evidence>
<reference evidence="4" key="1">
    <citation type="submission" date="2022-11" db="UniProtKB">
        <authorList>
            <consortium name="WormBaseParasite"/>
        </authorList>
    </citation>
    <scope>IDENTIFICATION</scope>
</reference>
<name>A0A914I2J6_GLORO</name>
<dbReference type="InterPro" id="IPR011992">
    <property type="entry name" value="EF-hand-dom_pair"/>
</dbReference>
<dbReference type="Gene3D" id="1.10.238.10">
    <property type="entry name" value="EF-hand"/>
    <property type="match status" value="1"/>
</dbReference>
<evidence type="ECO:0000256" key="1">
    <source>
        <dbReference type="ARBA" id="ARBA00022837"/>
    </source>
</evidence>
<evidence type="ECO:0000313" key="4">
    <source>
        <dbReference type="WBParaSite" id="Gr19_v10_g6260.t1"/>
    </source>
</evidence>
<dbReference type="Pfam" id="PF13202">
    <property type="entry name" value="EF-hand_5"/>
    <property type="match status" value="1"/>
</dbReference>
<dbReference type="InterPro" id="IPR002048">
    <property type="entry name" value="EF_hand_dom"/>
</dbReference>
<protein>
    <submittedName>
        <fullName evidence="4">EF-hand domain-containing protein</fullName>
    </submittedName>
</protein>
<dbReference type="AlphaFoldDB" id="A0A914I2J6"/>
<dbReference type="PROSITE" id="PS00018">
    <property type="entry name" value="EF_HAND_1"/>
    <property type="match status" value="1"/>
</dbReference>
<accession>A0A914I2J6</accession>
<feature type="domain" description="EF-hand" evidence="2">
    <location>
        <begin position="61"/>
        <end position="93"/>
    </location>
</feature>
<dbReference type="SUPFAM" id="SSF47473">
    <property type="entry name" value="EF-hand"/>
    <property type="match status" value="1"/>
</dbReference>
<keyword evidence="3" id="KW-1185">Reference proteome</keyword>
<sequence length="93" mass="10661">MELVMLKIVKVPYVKLFRGKEEGLTYDDTQNVLRSKGFLMLPEEGFAEIDRNHDERLTLNELRQHIHAVAEDVDTDGDGLISGEEYKLIVSDL</sequence>
<organism evidence="3 4">
    <name type="scientific">Globodera rostochiensis</name>
    <name type="common">Golden nematode worm</name>
    <name type="synonym">Heterodera rostochiensis</name>
    <dbReference type="NCBI Taxonomy" id="31243"/>
    <lineage>
        <taxon>Eukaryota</taxon>
        <taxon>Metazoa</taxon>
        <taxon>Ecdysozoa</taxon>
        <taxon>Nematoda</taxon>
        <taxon>Chromadorea</taxon>
        <taxon>Rhabditida</taxon>
        <taxon>Tylenchina</taxon>
        <taxon>Tylenchomorpha</taxon>
        <taxon>Tylenchoidea</taxon>
        <taxon>Heteroderidae</taxon>
        <taxon>Heteroderinae</taxon>
        <taxon>Globodera</taxon>
    </lineage>
</organism>
<dbReference type="InterPro" id="IPR018247">
    <property type="entry name" value="EF_Hand_1_Ca_BS"/>
</dbReference>
<proteinExistence type="predicted"/>
<keyword evidence="1" id="KW-0106">Calcium</keyword>
<dbReference type="Proteomes" id="UP000887572">
    <property type="component" value="Unplaced"/>
</dbReference>